<dbReference type="SUPFAM" id="SSF50249">
    <property type="entry name" value="Nucleic acid-binding proteins"/>
    <property type="match status" value="1"/>
</dbReference>
<feature type="domain" description="RNB" evidence="1">
    <location>
        <begin position="12"/>
        <end position="97"/>
    </location>
</feature>
<evidence type="ECO:0000313" key="2">
    <source>
        <dbReference type="EMBL" id="EKC55772.1"/>
    </source>
</evidence>
<dbReference type="AlphaFoldDB" id="K1S4Z8"/>
<organism evidence="2">
    <name type="scientific">human gut metagenome</name>
    <dbReference type="NCBI Taxonomy" id="408170"/>
    <lineage>
        <taxon>unclassified sequences</taxon>
        <taxon>metagenomes</taxon>
        <taxon>organismal metagenomes</taxon>
    </lineage>
</organism>
<gene>
    <name evidence="2" type="ORF">LEA_15174</name>
</gene>
<reference evidence="2" key="1">
    <citation type="journal article" date="2013" name="Environ. Microbiol.">
        <title>Microbiota from the distal guts of lean and obese adolescents exhibit partial functional redundancy besides clear differences in community structure.</title>
        <authorList>
            <person name="Ferrer M."/>
            <person name="Ruiz A."/>
            <person name="Lanza F."/>
            <person name="Haange S.B."/>
            <person name="Oberbach A."/>
            <person name="Till H."/>
            <person name="Bargiela R."/>
            <person name="Campoy C."/>
            <person name="Segura M.T."/>
            <person name="Richter M."/>
            <person name="von Bergen M."/>
            <person name="Seifert J."/>
            <person name="Suarez A."/>
        </authorList>
    </citation>
    <scope>NUCLEOTIDE SEQUENCE</scope>
</reference>
<dbReference type="Pfam" id="PF00773">
    <property type="entry name" value="RNB"/>
    <property type="match status" value="1"/>
</dbReference>
<name>K1S4Z8_9ZZZZ</name>
<feature type="non-terminal residue" evidence="2">
    <location>
        <position position="97"/>
    </location>
</feature>
<dbReference type="EMBL" id="AJWY01010356">
    <property type="protein sequence ID" value="EKC55772.1"/>
    <property type="molecule type" value="Genomic_DNA"/>
</dbReference>
<accession>K1S4Z8</accession>
<protein>
    <submittedName>
        <fullName evidence="2">Ribonuclease R</fullName>
    </submittedName>
</protein>
<comment type="caution">
    <text evidence="2">The sequence shown here is derived from an EMBL/GenBank/DDBJ whole genome shotgun (WGS) entry which is preliminary data.</text>
</comment>
<proteinExistence type="predicted"/>
<sequence length="97" mass="11417">MPTRRWHRTIFWQELPFVYRTHENPDTEKIHKLATFINNFGYSIHIGQDEVHPKELQKLLLRIDGTPEEALISRLTLRSMKQAKYSTVNTGHFGLAT</sequence>
<evidence type="ECO:0000259" key="1">
    <source>
        <dbReference type="Pfam" id="PF00773"/>
    </source>
</evidence>
<dbReference type="GO" id="GO:0004540">
    <property type="term" value="F:RNA nuclease activity"/>
    <property type="evidence" value="ECO:0007669"/>
    <property type="project" value="InterPro"/>
</dbReference>
<dbReference type="InterPro" id="IPR012340">
    <property type="entry name" value="NA-bd_OB-fold"/>
</dbReference>
<dbReference type="GO" id="GO:0003723">
    <property type="term" value="F:RNA binding"/>
    <property type="evidence" value="ECO:0007669"/>
    <property type="project" value="InterPro"/>
</dbReference>
<dbReference type="InterPro" id="IPR001900">
    <property type="entry name" value="RNase_II/R"/>
</dbReference>